<reference evidence="5 6" key="1">
    <citation type="journal article" date="2013" name="PLoS ONE">
        <title>Predicting the Proteins of Angomonas deanei, Strigomonas culicis and Their Respective Endosymbionts Reveals New Aspects of the Trypanosomatidae Family.</title>
        <authorList>
            <person name="Motta M.C."/>
            <person name="Martins A.C."/>
            <person name="de Souza S.S."/>
            <person name="Catta-Preta C.M."/>
            <person name="Silva R."/>
            <person name="Klein C.C."/>
            <person name="de Almeida L.G."/>
            <person name="de Lima Cunha O."/>
            <person name="Ciapina L.P."/>
            <person name="Brocchi M."/>
            <person name="Colabardini A.C."/>
            <person name="de Araujo Lima B."/>
            <person name="Machado C.R."/>
            <person name="de Almeida Soares C.M."/>
            <person name="Probst C.M."/>
            <person name="de Menezes C.B."/>
            <person name="Thompson C.E."/>
            <person name="Bartholomeu D.C."/>
            <person name="Gradia D.F."/>
            <person name="Pavoni D.P."/>
            <person name="Grisard E.C."/>
            <person name="Fantinatti-Garboggini F."/>
            <person name="Marchini F.K."/>
            <person name="Rodrigues-Luiz G.F."/>
            <person name="Wagner G."/>
            <person name="Goldman G.H."/>
            <person name="Fietto J.L."/>
            <person name="Elias M.C."/>
            <person name="Goldman M.H."/>
            <person name="Sagot M.F."/>
            <person name="Pereira M."/>
            <person name="Stoco P.H."/>
            <person name="de Mendonca-Neto R.P."/>
            <person name="Teixeira S.M."/>
            <person name="Maciel T.E."/>
            <person name="de Oliveira Mendes T.A."/>
            <person name="Urmenyi T.P."/>
            <person name="de Souza W."/>
            <person name="Schenkman S."/>
            <person name="de Vasconcelos A.T."/>
        </authorList>
    </citation>
    <scope>NUCLEOTIDE SEQUENCE [LARGE SCALE GENOMIC DNA]</scope>
</reference>
<protein>
    <submittedName>
        <fullName evidence="5">Rab-like GTPase activating protein</fullName>
    </submittedName>
</protein>
<dbReference type="OrthoDB" id="294251at2759"/>
<feature type="region of interest" description="Disordered" evidence="3">
    <location>
        <begin position="1"/>
        <end position="128"/>
    </location>
</feature>
<dbReference type="GO" id="GO:0005096">
    <property type="term" value="F:GTPase activator activity"/>
    <property type="evidence" value="ECO:0007669"/>
    <property type="project" value="UniProtKB-KW"/>
</dbReference>
<organism evidence="5 6">
    <name type="scientific">Strigomonas culicis</name>
    <dbReference type="NCBI Taxonomy" id="28005"/>
    <lineage>
        <taxon>Eukaryota</taxon>
        <taxon>Discoba</taxon>
        <taxon>Euglenozoa</taxon>
        <taxon>Kinetoplastea</taxon>
        <taxon>Metakinetoplastina</taxon>
        <taxon>Trypanosomatida</taxon>
        <taxon>Trypanosomatidae</taxon>
        <taxon>Strigomonadinae</taxon>
        <taxon>Strigomonas</taxon>
    </lineage>
</organism>
<dbReference type="PANTHER" id="PTHR47219:SF9">
    <property type="entry name" value="GTPASE ACTIVATING PROTEIN AND CENTROSOME-ASSOCIATED, ISOFORM B"/>
    <property type="match status" value="1"/>
</dbReference>
<dbReference type="InterPro" id="IPR000195">
    <property type="entry name" value="Rab-GAP-TBC_dom"/>
</dbReference>
<dbReference type="PROSITE" id="PS50086">
    <property type="entry name" value="TBC_RABGAP"/>
    <property type="match status" value="1"/>
</dbReference>
<keyword evidence="2" id="KW-0175">Coiled coil</keyword>
<feature type="domain" description="Rab-GAP TBC" evidence="4">
    <location>
        <begin position="209"/>
        <end position="403"/>
    </location>
</feature>
<gene>
    <name evidence="5" type="ORF">STCU_00142</name>
</gene>
<dbReference type="Gene3D" id="1.10.8.270">
    <property type="entry name" value="putative rabgap domain of human tbc1 domain family member 14 like domains"/>
    <property type="match status" value="1"/>
</dbReference>
<evidence type="ECO:0000313" key="5">
    <source>
        <dbReference type="EMBL" id="EPY37155.1"/>
    </source>
</evidence>
<dbReference type="Gene3D" id="1.10.472.80">
    <property type="entry name" value="Ypt/Rab-GAP domain of gyp1p, domain 3"/>
    <property type="match status" value="1"/>
</dbReference>
<accession>S9WMJ4</accession>
<feature type="compositionally biased region" description="Low complexity" evidence="3">
    <location>
        <begin position="107"/>
        <end position="116"/>
    </location>
</feature>
<dbReference type="SUPFAM" id="SSF47923">
    <property type="entry name" value="Ypt/Rab-GAP domain of gyp1p"/>
    <property type="match status" value="2"/>
</dbReference>
<dbReference type="InterPro" id="IPR035969">
    <property type="entry name" value="Rab-GAP_TBC_sf"/>
</dbReference>
<dbReference type="FunFam" id="1.10.10.750:FF:000003">
    <property type="entry name" value="GTPase activating protein (Evi5)"/>
    <property type="match status" value="1"/>
</dbReference>
<evidence type="ECO:0000256" key="3">
    <source>
        <dbReference type="SAM" id="MobiDB-lite"/>
    </source>
</evidence>
<keyword evidence="1" id="KW-0343">GTPase activation</keyword>
<evidence type="ECO:0000256" key="2">
    <source>
        <dbReference type="ARBA" id="ARBA00023054"/>
    </source>
</evidence>
<evidence type="ECO:0000259" key="4">
    <source>
        <dbReference type="PROSITE" id="PS50086"/>
    </source>
</evidence>
<dbReference type="AlphaFoldDB" id="S9WMJ4"/>
<evidence type="ECO:0000313" key="6">
    <source>
        <dbReference type="Proteomes" id="UP000015354"/>
    </source>
</evidence>
<dbReference type="PANTHER" id="PTHR47219">
    <property type="entry name" value="RAB GTPASE-ACTIVATING PROTEIN 1-LIKE"/>
    <property type="match status" value="1"/>
</dbReference>
<feature type="compositionally biased region" description="Low complexity" evidence="3">
    <location>
        <begin position="40"/>
        <end position="58"/>
    </location>
</feature>
<dbReference type="InterPro" id="IPR050302">
    <property type="entry name" value="Rab_GAP_TBC_domain"/>
</dbReference>
<dbReference type="Proteomes" id="UP000015354">
    <property type="component" value="Unassembled WGS sequence"/>
</dbReference>
<evidence type="ECO:0000256" key="1">
    <source>
        <dbReference type="ARBA" id="ARBA00022468"/>
    </source>
</evidence>
<sequence length="477" mass="54868">MEEQSVFQSESENHFVGRSSTSRNSSDRAVASTKKKSTRPPEAQTVPPAPPAVTAAVDTPDKTAVVPTVAAQSEPAALPRSTPLVPSAEQRMKSQLRAEPTGRSDSDSSSSSSSSHSHSRHYAMLPQQRPDNLVDALSNEEEEDEQQFVDEFGFIIEDEKDRALDQKYVRGVSGKKVQRREIKWAHMARDWSRTNVKMYAKLKERCRKGIPTRFRSVAWQLLIGSHVQMQDPNNKGVYIAFRDKVLKDKEVDAVISRDLSRTFTNHVLFQEDNGIGQTFLRNVLHAYAGTDPEVGYTQGMAFVVGSLSTQMGEEESFWALHEMMNGARYKMREVFKPGFPLLQQFFYQLKRLIARLLPKLHKRFEEFSVEPSFYASQWFLTLFASHFPFRALLRIWDVFFCEGWKIIFRTGIALLKWESKRLLAMPYDEMLPALKHMQDGKDPRELLHRAHRIKFKTAELNQYGDEYWEAMKQRVHA</sequence>
<dbReference type="FunFam" id="1.10.8.270:FF:000016">
    <property type="entry name" value="TBC1 domain family member 2A"/>
    <property type="match status" value="1"/>
</dbReference>
<name>S9WMJ4_9TRYP</name>
<dbReference type="EMBL" id="ATMH01000142">
    <property type="protein sequence ID" value="EPY37155.1"/>
    <property type="molecule type" value="Genomic_DNA"/>
</dbReference>
<dbReference type="GO" id="GO:0031267">
    <property type="term" value="F:small GTPase binding"/>
    <property type="evidence" value="ECO:0007669"/>
    <property type="project" value="TreeGrafter"/>
</dbReference>
<keyword evidence="6" id="KW-1185">Reference proteome</keyword>
<feature type="compositionally biased region" description="Polar residues" evidence="3">
    <location>
        <begin position="1"/>
        <end position="10"/>
    </location>
</feature>
<dbReference type="Pfam" id="PF00566">
    <property type="entry name" value="RabGAP-TBC"/>
    <property type="match status" value="1"/>
</dbReference>
<dbReference type="SMART" id="SM00164">
    <property type="entry name" value="TBC"/>
    <property type="match status" value="1"/>
</dbReference>
<dbReference type="FunFam" id="1.10.472.80:FF:000027">
    <property type="entry name" value="GTPase activating protein (Evi5)"/>
    <property type="match status" value="1"/>
</dbReference>
<dbReference type="Gene3D" id="1.10.10.750">
    <property type="entry name" value="Ypt/Rab-GAP domain of gyp1p, domain 1"/>
    <property type="match status" value="1"/>
</dbReference>
<proteinExistence type="predicted"/>
<comment type="caution">
    <text evidence="5">The sequence shown here is derived from an EMBL/GenBank/DDBJ whole genome shotgun (WGS) entry which is preliminary data.</text>
</comment>